<sequence>MITISLCLIVVKNEERTLDRCLSSVADIVDESIIMDTSSTDLNKTIVRQSTEQMYGFK</sequence>
<gene>
    <name evidence="2" type="ORF">SAMN05421578_106317</name>
</gene>
<dbReference type="InterPro" id="IPR029044">
    <property type="entry name" value="Nucleotide-diphossugar_trans"/>
</dbReference>
<comment type="caution">
    <text evidence="2">The sequence shown here is derived from an EMBL/GenBank/DDBJ whole genome shotgun (WGS) entry which is preliminary data.</text>
</comment>
<protein>
    <submittedName>
        <fullName evidence="2">Glycosyl transferase family 2</fullName>
    </submittedName>
</protein>
<evidence type="ECO:0000259" key="1">
    <source>
        <dbReference type="Pfam" id="PF00535"/>
    </source>
</evidence>
<evidence type="ECO:0000313" key="2">
    <source>
        <dbReference type="EMBL" id="SIR08121.1"/>
    </source>
</evidence>
<evidence type="ECO:0000313" key="3">
    <source>
        <dbReference type="Proteomes" id="UP000186666"/>
    </source>
</evidence>
<accession>A0ABY1K0G9</accession>
<dbReference type="Pfam" id="PF00535">
    <property type="entry name" value="Glycos_transf_2"/>
    <property type="match status" value="1"/>
</dbReference>
<dbReference type="Proteomes" id="UP000186666">
    <property type="component" value="Unassembled WGS sequence"/>
</dbReference>
<dbReference type="InterPro" id="IPR001173">
    <property type="entry name" value="Glyco_trans_2-like"/>
</dbReference>
<dbReference type="Gene3D" id="3.90.550.10">
    <property type="entry name" value="Spore Coat Polysaccharide Biosynthesis Protein SpsA, Chain A"/>
    <property type="match status" value="1"/>
</dbReference>
<name>A0ABY1K0G9_9BACL</name>
<proteinExistence type="predicted"/>
<dbReference type="RefSeq" id="WP_139331642.1">
    <property type="nucleotide sequence ID" value="NZ_FTNK01000006.1"/>
</dbReference>
<feature type="domain" description="Glycosyltransferase 2-like" evidence="1">
    <location>
        <begin position="8"/>
        <end position="51"/>
    </location>
</feature>
<reference evidence="2 3" key="1">
    <citation type="submission" date="2017-01" db="EMBL/GenBank/DDBJ databases">
        <authorList>
            <person name="Varghese N."/>
            <person name="Submissions S."/>
        </authorList>
    </citation>
    <scope>NUCLEOTIDE SEQUENCE [LARGE SCALE GENOMIC DNA]</scope>
    <source>
        <strain evidence="2 3">ATCC 23464</strain>
    </source>
</reference>
<dbReference type="EMBL" id="FTNK01000006">
    <property type="protein sequence ID" value="SIR08121.1"/>
    <property type="molecule type" value="Genomic_DNA"/>
</dbReference>
<keyword evidence="2" id="KW-0808">Transferase</keyword>
<dbReference type="SUPFAM" id="SSF53448">
    <property type="entry name" value="Nucleotide-diphospho-sugar transferases"/>
    <property type="match status" value="1"/>
</dbReference>
<dbReference type="GO" id="GO:0016740">
    <property type="term" value="F:transferase activity"/>
    <property type="evidence" value="ECO:0007669"/>
    <property type="project" value="UniProtKB-KW"/>
</dbReference>
<keyword evidence="3" id="KW-1185">Reference proteome</keyword>
<organism evidence="2 3">
    <name type="scientific">Paenibacillus macquariensis</name>
    <dbReference type="NCBI Taxonomy" id="948756"/>
    <lineage>
        <taxon>Bacteria</taxon>
        <taxon>Bacillati</taxon>
        <taxon>Bacillota</taxon>
        <taxon>Bacilli</taxon>
        <taxon>Bacillales</taxon>
        <taxon>Paenibacillaceae</taxon>
        <taxon>Paenibacillus</taxon>
    </lineage>
</organism>